<protein>
    <recommendedName>
        <fullName evidence="3">Transposase</fullName>
    </recommendedName>
</protein>
<comment type="caution">
    <text evidence="1">The sequence shown here is derived from an EMBL/GenBank/DDBJ whole genome shotgun (WGS) entry which is preliminary data.</text>
</comment>
<dbReference type="AlphaFoldDB" id="A0A917ZXC4"/>
<sequence>MEILEAYDLTGSYRAAAELAGCDHHTVARYVKMRAAGRNPEQRRHRSRAIDDYLPKIEELVVRSQGRIRADVVHKRIVAMGFTGGERTTRRTVAEAKAQFRAGRRRVYRPWVTEPGLWLQYDFGDGPVIGGRRTTLFCAWLAWSRFRIVGGDPLACRDRALVLPLDVREPGGGRAKILLQRRRRVLLRHLLRTSDSHTPSRTACSDSSTPVDAEYGTTRSSWFFVVSARIRSVRWAGSTSSVRSEQSSSRRRAAS</sequence>
<gene>
    <name evidence="1" type="ORF">GCM10012280_68570</name>
</gene>
<organism evidence="1 2">
    <name type="scientific">Wenjunlia tyrosinilytica</name>
    <dbReference type="NCBI Taxonomy" id="1544741"/>
    <lineage>
        <taxon>Bacteria</taxon>
        <taxon>Bacillati</taxon>
        <taxon>Actinomycetota</taxon>
        <taxon>Actinomycetes</taxon>
        <taxon>Kitasatosporales</taxon>
        <taxon>Streptomycetaceae</taxon>
        <taxon>Wenjunlia</taxon>
    </lineage>
</organism>
<evidence type="ECO:0000313" key="1">
    <source>
        <dbReference type="EMBL" id="GGP00240.1"/>
    </source>
</evidence>
<proteinExistence type="predicted"/>
<accession>A0A917ZXC4</accession>
<reference evidence="1" key="1">
    <citation type="journal article" date="2014" name="Int. J. Syst. Evol. Microbiol.">
        <title>Complete genome sequence of Corynebacterium casei LMG S-19264T (=DSM 44701T), isolated from a smear-ripened cheese.</title>
        <authorList>
            <consortium name="US DOE Joint Genome Institute (JGI-PGF)"/>
            <person name="Walter F."/>
            <person name="Albersmeier A."/>
            <person name="Kalinowski J."/>
            <person name="Ruckert C."/>
        </authorList>
    </citation>
    <scope>NUCLEOTIDE SEQUENCE</scope>
    <source>
        <strain evidence="1">CGMCC 4.7201</strain>
    </source>
</reference>
<reference evidence="1" key="2">
    <citation type="submission" date="2020-09" db="EMBL/GenBank/DDBJ databases">
        <authorList>
            <person name="Sun Q."/>
            <person name="Zhou Y."/>
        </authorList>
    </citation>
    <scope>NUCLEOTIDE SEQUENCE</scope>
    <source>
        <strain evidence="1">CGMCC 4.7201</strain>
    </source>
</reference>
<evidence type="ECO:0000313" key="2">
    <source>
        <dbReference type="Proteomes" id="UP000641932"/>
    </source>
</evidence>
<name>A0A917ZXC4_9ACTN</name>
<dbReference type="Proteomes" id="UP000641932">
    <property type="component" value="Unassembled WGS sequence"/>
</dbReference>
<keyword evidence="2" id="KW-1185">Reference proteome</keyword>
<dbReference type="EMBL" id="BMMS01000054">
    <property type="protein sequence ID" value="GGP00240.1"/>
    <property type="molecule type" value="Genomic_DNA"/>
</dbReference>
<evidence type="ECO:0008006" key="3">
    <source>
        <dbReference type="Google" id="ProtNLM"/>
    </source>
</evidence>